<evidence type="ECO:0000259" key="8">
    <source>
        <dbReference type="PROSITE" id="PS51462"/>
    </source>
</evidence>
<comment type="cofactor">
    <cofactor evidence="1">
        <name>Mn(2+)</name>
        <dbReference type="ChEBI" id="CHEBI:29035"/>
    </cofactor>
</comment>
<gene>
    <name evidence="9" type="ORF">FDG2_6268</name>
</gene>
<dbReference type="CDD" id="cd03426">
    <property type="entry name" value="NUDIX_CoAse_Nudt7"/>
    <property type="match status" value="1"/>
</dbReference>
<comment type="cofactor">
    <cofactor evidence="2">
        <name>Mg(2+)</name>
        <dbReference type="ChEBI" id="CHEBI:18420"/>
    </cofactor>
</comment>
<dbReference type="PANTHER" id="PTHR12992:SF11">
    <property type="entry name" value="MITOCHONDRIAL COENZYME A DIPHOSPHATASE NUDT8"/>
    <property type="match status" value="1"/>
</dbReference>
<dbReference type="Proteomes" id="UP000199013">
    <property type="component" value="Unassembled WGS sequence"/>
</dbReference>
<feature type="region of interest" description="Disordered" evidence="7">
    <location>
        <begin position="226"/>
        <end position="258"/>
    </location>
</feature>
<dbReference type="SUPFAM" id="SSF55811">
    <property type="entry name" value="Nudix"/>
    <property type="match status" value="1"/>
</dbReference>
<dbReference type="InterPro" id="IPR015797">
    <property type="entry name" value="NUDIX_hydrolase-like_dom_sf"/>
</dbReference>
<name>A0A1C3PGL5_9ACTN</name>
<evidence type="ECO:0000256" key="3">
    <source>
        <dbReference type="ARBA" id="ARBA00022723"/>
    </source>
</evidence>
<evidence type="ECO:0000256" key="4">
    <source>
        <dbReference type="ARBA" id="ARBA00022801"/>
    </source>
</evidence>
<keyword evidence="5" id="KW-0460">Magnesium</keyword>
<evidence type="ECO:0000313" key="9">
    <source>
        <dbReference type="EMBL" id="SBW28977.1"/>
    </source>
</evidence>
<keyword evidence="3" id="KW-0479">Metal-binding</keyword>
<evidence type="ECO:0000256" key="2">
    <source>
        <dbReference type="ARBA" id="ARBA00001946"/>
    </source>
</evidence>
<dbReference type="InterPro" id="IPR000086">
    <property type="entry name" value="NUDIX_hydrolase_dom"/>
</dbReference>
<dbReference type="GO" id="GO:0046872">
    <property type="term" value="F:metal ion binding"/>
    <property type="evidence" value="ECO:0007669"/>
    <property type="project" value="UniProtKB-KW"/>
</dbReference>
<dbReference type="AlphaFoldDB" id="A0A1C3PGL5"/>
<feature type="region of interest" description="Disordered" evidence="7">
    <location>
        <begin position="1"/>
        <end position="23"/>
    </location>
</feature>
<evidence type="ECO:0000313" key="10">
    <source>
        <dbReference type="Proteomes" id="UP000199013"/>
    </source>
</evidence>
<sequence length="258" mass="27025">MSTAAYPDGPDGLDGTAGPDEVDAPTWLTDLAQALRTARPDQLSWTRLHAADGRPAAVLMLIGDGPDGPDVLLIERAADLRSHAGQPAFPGGATDSTDTSPAATAIREAREEVGLDPACVRILATGPALYLPPSHFLVTPVLGWWHTPCPVGPVDPSETSAVVRVPVAQLADPANRVRVRHRASGLVGPAFRIQEMFIWGFTGGLIDALLRMGGWERPWLPAEQVESPVTNARPLPVTGTRPAPAESGRASEPTGGSG</sequence>
<keyword evidence="4 9" id="KW-0378">Hydrolase</keyword>
<dbReference type="Gene3D" id="3.90.79.10">
    <property type="entry name" value="Nucleoside Triphosphate Pyrophosphohydrolase"/>
    <property type="match status" value="1"/>
</dbReference>
<organism evidence="9 10">
    <name type="scientific">Candidatus Protofrankia californiensis</name>
    <dbReference type="NCBI Taxonomy" id="1839754"/>
    <lineage>
        <taxon>Bacteria</taxon>
        <taxon>Bacillati</taxon>
        <taxon>Actinomycetota</taxon>
        <taxon>Actinomycetes</taxon>
        <taxon>Frankiales</taxon>
        <taxon>Frankiaceae</taxon>
        <taxon>Protofrankia</taxon>
    </lineage>
</organism>
<proteinExistence type="predicted"/>
<feature type="domain" description="Nudix hydrolase" evidence="8">
    <location>
        <begin position="53"/>
        <end position="188"/>
    </location>
</feature>
<reference evidence="10" key="1">
    <citation type="submission" date="2016-02" db="EMBL/GenBank/DDBJ databases">
        <authorList>
            <person name="Wibberg D."/>
        </authorList>
    </citation>
    <scope>NUCLEOTIDE SEQUENCE [LARGE SCALE GENOMIC DNA]</scope>
</reference>
<dbReference type="GO" id="GO:0010945">
    <property type="term" value="F:coenzyme A diphosphatase activity"/>
    <property type="evidence" value="ECO:0007669"/>
    <property type="project" value="InterPro"/>
</dbReference>
<evidence type="ECO:0000256" key="5">
    <source>
        <dbReference type="ARBA" id="ARBA00022842"/>
    </source>
</evidence>
<dbReference type="Pfam" id="PF00293">
    <property type="entry name" value="NUDIX"/>
    <property type="match status" value="1"/>
</dbReference>
<protein>
    <submittedName>
        <fullName evidence="9">NUDIX hydrolase</fullName>
    </submittedName>
</protein>
<evidence type="ECO:0000256" key="1">
    <source>
        <dbReference type="ARBA" id="ARBA00001936"/>
    </source>
</evidence>
<keyword evidence="10" id="KW-1185">Reference proteome</keyword>
<keyword evidence="6" id="KW-0464">Manganese</keyword>
<dbReference type="InterPro" id="IPR045121">
    <property type="entry name" value="CoAse"/>
</dbReference>
<accession>A0A1C3PGL5</accession>
<evidence type="ECO:0000256" key="6">
    <source>
        <dbReference type="ARBA" id="ARBA00023211"/>
    </source>
</evidence>
<dbReference type="EMBL" id="FLUV01002588">
    <property type="protein sequence ID" value="SBW28977.1"/>
    <property type="molecule type" value="Genomic_DNA"/>
</dbReference>
<dbReference type="PANTHER" id="PTHR12992">
    <property type="entry name" value="NUDIX HYDROLASE"/>
    <property type="match status" value="1"/>
</dbReference>
<evidence type="ECO:0000256" key="7">
    <source>
        <dbReference type="SAM" id="MobiDB-lite"/>
    </source>
</evidence>
<dbReference type="PROSITE" id="PS51462">
    <property type="entry name" value="NUDIX"/>
    <property type="match status" value="1"/>
</dbReference>